<keyword evidence="2" id="KW-1185">Reference proteome</keyword>
<dbReference type="AlphaFoldDB" id="A0AAV4HII0"/>
<dbReference type="Proteomes" id="UP000762676">
    <property type="component" value="Unassembled WGS sequence"/>
</dbReference>
<gene>
    <name evidence="1" type="ORF">ElyMa_004471500</name>
</gene>
<sequence length="84" mass="9892">MFKQYMVRIYFCWYLTRIDSYTYDVMEGTRTTHINSSQHARAFLVNGTLTATQASVCELPYFREPSPPYKQIRKVITLNWGGTK</sequence>
<organism evidence="1 2">
    <name type="scientific">Elysia marginata</name>
    <dbReference type="NCBI Taxonomy" id="1093978"/>
    <lineage>
        <taxon>Eukaryota</taxon>
        <taxon>Metazoa</taxon>
        <taxon>Spiralia</taxon>
        <taxon>Lophotrochozoa</taxon>
        <taxon>Mollusca</taxon>
        <taxon>Gastropoda</taxon>
        <taxon>Heterobranchia</taxon>
        <taxon>Euthyneura</taxon>
        <taxon>Panpulmonata</taxon>
        <taxon>Sacoglossa</taxon>
        <taxon>Placobranchoidea</taxon>
        <taxon>Plakobranchidae</taxon>
        <taxon>Elysia</taxon>
    </lineage>
</organism>
<evidence type="ECO:0000313" key="2">
    <source>
        <dbReference type="Proteomes" id="UP000762676"/>
    </source>
</evidence>
<protein>
    <submittedName>
        <fullName evidence="1">Uncharacterized protein</fullName>
    </submittedName>
</protein>
<name>A0AAV4HII0_9GAST</name>
<accession>A0AAV4HII0</accession>
<reference evidence="1 2" key="1">
    <citation type="journal article" date="2021" name="Elife">
        <title>Chloroplast acquisition without the gene transfer in kleptoplastic sea slugs, Plakobranchus ocellatus.</title>
        <authorList>
            <person name="Maeda T."/>
            <person name="Takahashi S."/>
            <person name="Yoshida T."/>
            <person name="Shimamura S."/>
            <person name="Takaki Y."/>
            <person name="Nagai Y."/>
            <person name="Toyoda A."/>
            <person name="Suzuki Y."/>
            <person name="Arimoto A."/>
            <person name="Ishii H."/>
            <person name="Satoh N."/>
            <person name="Nishiyama T."/>
            <person name="Hasebe M."/>
            <person name="Maruyama T."/>
            <person name="Minagawa J."/>
            <person name="Obokata J."/>
            <person name="Shigenobu S."/>
        </authorList>
    </citation>
    <scope>NUCLEOTIDE SEQUENCE [LARGE SCALE GENOMIC DNA]</scope>
</reference>
<evidence type="ECO:0000313" key="1">
    <source>
        <dbReference type="EMBL" id="GFR97187.1"/>
    </source>
</evidence>
<comment type="caution">
    <text evidence="1">The sequence shown here is derived from an EMBL/GenBank/DDBJ whole genome shotgun (WGS) entry which is preliminary data.</text>
</comment>
<proteinExistence type="predicted"/>
<dbReference type="EMBL" id="BMAT01009027">
    <property type="protein sequence ID" value="GFR97187.1"/>
    <property type="molecule type" value="Genomic_DNA"/>
</dbReference>